<dbReference type="InterPro" id="IPR049031">
    <property type="entry name" value="T2SSK_SAM-like_1st"/>
</dbReference>
<evidence type="ECO:0000259" key="11">
    <source>
        <dbReference type="Pfam" id="PF21687"/>
    </source>
</evidence>
<gene>
    <name evidence="12" type="ORF">Desaf_1242</name>
</gene>
<reference evidence="12 13" key="1">
    <citation type="journal article" date="2011" name="J. Bacteriol.">
        <title>Genome sequence of the mercury-methylating and pleomorphic Desulfovibrio africanus Strain Walvis Bay.</title>
        <authorList>
            <person name="Brown S.D."/>
            <person name="Wall J.D."/>
            <person name="Kucken A.M."/>
            <person name="Gilmour C.C."/>
            <person name="Podar M."/>
            <person name="Brandt C.C."/>
            <person name="Teshima H."/>
            <person name="Detter J.C."/>
            <person name="Han C.S."/>
            <person name="Land M.L."/>
            <person name="Lucas S."/>
            <person name="Han J."/>
            <person name="Pennacchio L."/>
            <person name="Nolan M."/>
            <person name="Pitluck S."/>
            <person name="Woyke T."/>
            <person name="Goodwin L."/>
            <person name="Palumbo A.V."/>
            <person name="Elias D.A."/>
        </authorList>
    </citation>
    <scope>NUCLEOTIDE SEQUENCE [LARGE SCALE GENOMIC DNA]</scope>
    <source>
        <strain evidence="12 13">Walvis Bay</strain>
    </source>
</reference>
<evidence type="ECO:0000256" key="2">
    <source>
        <dbReference type="ARBA" id="ARBA00007246"/>
    </source>
</evidence>
<dbReference type="Pfam" id="PF03934">
    <property type="entry name" value="T2SSK"/>
    <property type="match status" value="1"/>
</dbReference>
<evidence type="ECO:0000313" key="13">
    <source>
        <dbReference type="Proteomes" id="UP000007844"/>
    </source>
</evidence>
<evidence type="ECO:0000256" key="6">
    <source>
        <dbReference type="ARBA" id="ARBA00022692"/>
    </source>
</evidence>
<evidence type="ECO:0000256" key="7">
    <source>
        <dbReference type="ARBA" id="ARBA00022927"/>
    </source>
</evidence>
<evidence type="ECO:0000256" key="4">
    <source>
        <dbReference type="ARBA" id="ARBA00022475"/>
    </source>
</evidence>
<evidence type="ECO:0000313" key="12">
    <source>
        <dbReference type="EMBL" id="EGJ49581.1"/>
    </source>
</evidence>
<dbReference type="Pfam" id="PF21687">
    <property type="entry name" value="T2SSK_1st"/>
    <property type="match status" value="1"/>
</dbReference>
<keyword evidence="13" id="KW-1185">Reference proteome</keyword>
<dbReference type="PANTHER" id="PTHR38831:SF2">
    <property type="entry name" value="TYPE II SECRETION SYSTEM PROTEIN K"/>
    <property type="match status" value="1"/>
</dbReference>
<comment type="subcellular location">
    <subcellularLocation>
        <location evidence="1">Cell inner membrane</location>
    </subcellularLocation>
</comment>
<dbReference type="SUPFAM" id="SSF158544">
    <property type="entry name" value="GspK insert domain-like"/>
    <property type="match status" value="1"/>
</dbReference>
<dbReference type="InterPro" id="IPR005628">
    <property type="entry name" value="GspK"/>
</dbReference>
<evidence type="ECO:0000259" key="10">
    <source>
        <dbReference type="Pfam" id="PF03934"/>
    </source>
</evidence>
<accession>F3YYD7</accession>
<dbReference type="PANTHER" id="PTHR38831">
    <property type="entry name" value="TYPE II SECRETION SYSTEM PROTEIN K"/>
    <property type="match status" value="1"/>
</dbReference>
<keyword evidence="7" id="KW-0653">Protein transport</keyword>
<keyword evidence="9" id="KW-0472">Membrane</keyword>
<evidence type="ECO:0000256" key="3">
    <source>
        <dbReference type="ARBA" id="ARBA00022448"/>
    </source>
</evidence>
<comment type="similarity">
    <text evidence="2">Belongs to the GSP K family.</text>
</comment>
<dbReference type="InterPro" id="IPR038072">
    <property type="entry name" value="GspK_central_sf"/>
</dbReference>
<evidence type="ECO:0000256" key="9">
    <source>
        <dbReference type="ARBA" id="ARBA00023136"/>
    </source>
</evidence>
<dbReference type="Proteomes" id="UP000007844">
    <property type="component" value="Chromosome"/>
</dbReference>
<keyword evidence="6" id="KW-0812">Transmembrane</keyword>
<evidence type="ECO:0000256" key="8">
    <source>
        <dbReference type="ARBA" id="ARBA00022989"/>
    </source>
</evidence>
<dbReference type="InterPro" id="IPR049179">
    <property type="entry name" value="T2SSK_SAM-like_2nd"/>
</dbReference>
<feature type="domain" description="T2SS protein K second SAM-like" evidence="10">
    <location>
        <begin position="251"/>
        <end position="319"/>
    </location>
</feature>
<evidence type="ECO:0000256" key="1">
    <source>
        <dbReference type="ARBA" id="ARBA00004533"/>
    </source>
</evidence>
<dbReference type="STRING" id="690850.Desaf_1242"/>
<dbReference type="EMBL" id="CP003221">
    <property type="protein sequence ID" value="EGJ49581.1"/>
    <property type="molecule type" value="Genomic_DNA"/>
</dbReference>
<dbReference type="Gene3D" id="3.30.1300.30">
    <property type="entry name" value="GSPII I/J protein-like"/>
    <property type="match status" value="1"/>
</dbReference>
<dbReference type="KEGG" id="daf:Desaf_1242"/>
<evidence type="ECO:0000256" key="5">
    <source>
        <dbReference type="ARBA" id="ARBA00022519"/>
    </source>
</evidence>
<keyword evidence="4" id="KW-1003">Cell membrane</keyword>
<name>F3YYD7_DESAF</name>
<dbReference type="eggNOG" id="COG3156">
    <property type="taxonomic scope" value="Bacteria"/>
</dbReference>
<dbReference type="AlphaFoldDB" id="F3YYD7"/>
<dbReference type="GO" id="GO:0005886">
    <property type="term" value="C:plasma membrane"/>
    <property type="evidence" value="ECO:0007669"/>
    <property type="project" value="UniProtKB-SubCell"/>
</dbReference>
<feature type="domain" description="T2SS protein K first SAM-like" evidence="11">
    <location>
        <begin position="154"/>
        <end position="230"/>
    </location>
</feature>
<protein>
    <submittedName>
        <fullName evidence="12">General secretion pathway protein K</fullName>
    </submittedName>
</protein>
<proteinExistence type="inferred from homology"/>
<sequence length="367" mass="40373">MSWIMTIRPKNTRVQGVVTPWWVGSGEGKALPSFPVNNSAHQRGGALMLVLVLMSVLSMVAIESLRRAQIEVESAGTYLGGVQCRELCESGLRLAALLLERDMDLNDYDAPTDLWVTFFEDEDAKKALNFQTGVLRVEISPEDGRFPLSAMTAETGRQVMQRLLVGPPYNLEQESAARLVTAMRDWIDTDEEGEFEKPLYVAQEVAYRPRNAAMASLDELLLVRGMPRELFYGGQGVPGLRDLLTVHGSKVNINTAPALVLMALCPDDVSRATAANLAQDMLAFRASQDNAGLLNKTDWYKTALSGYEQVTLQQELLSVSSDVFQVFVTAEAGAVQRSLRAVLRRTAGQADPQKPVSRVSLERKVLG</sequence>
<keyword evidence="8" id="KW-1133">Transmembrane helix</keyword>
<keyword evidence="5" id="KW-0997">Cell inner membrane</keyword>
<dbReference type="GO" id="GO:0009306">
    <property type="term" value="P:protein secretion"/>
    <property type="evidence" value="ECO:0007669"/>
    <property type="project" value="InterPro"/>
</dbReference>
<dbReference type="HOGENOM" id="CLU_753824_0_0_7"/>
<dbReference type="PIRSF" id="PIRSF002786">
    <property type="entry name" value="XcpX"/>
    <property type="match status" value="1"/>
</dbReference>
<keyword evidence="3" id="KW-0813">Transport</keyword>
<dbReference type="RefSeq" id="WP_014259380.1">
    <property type="nucleotide sequence ID" value="NC_016629.1"/>
</dbReference>
<dbReference type="Gene3D" id="1.10.40.60">
    <property type="entry name" value="EpsJ-like"/>
    <property type="match status" value="2"/>
</dbReference>
<organism evidence="12 13">
    <name type="scientific">Desulfocurvibacter africanus subsp. africanus str. Walvis Bay</name>
    <dbReference type="NCBI Taxonomy" id="690850"/>
    <lineage>
        <taxon>Bacteria</taxon>
        <taxon>Pseudomonadati</taxon>
        <taxon>Thermodesulfobacteriota</taxon>
        <taxon>Desulfovibrionia</taxon>
        <taxon>Desulfovibrionales</taxon>
        <taxon>Desulfovibrionaceae</taxon>
        <taxon>Desulfocurvibacter</taxon>
    </lineage>
</organism>